<accession>A0A1L9W087</accession>
<reference evidence="2" key="1">
    <citation type="journal article" date="2017" name="Genome Biol.">
        <title>Comparative genomics reveals high biological diversity and specific adaptations in the industrially and medically important fungal genus Aspergillus.</title>
        <authorList>
            <person name="de Vries R.P."/>
            <person name="Riley R."/>
            <person name="Wiebenga A."/>
            <person name="Aguilar-Osorio G."/>
            <person name="Amillis S."/>
            <person name="Uchima C.A."/>
            <person name="Anderluh G."/>
            <person name="Asadollahi M."/>
            <person name="Askin M."/>
            <person name="Barry K."/>
            <person name="Battaglia E."/>
            <person name="Bayram O."/>
            <person name="Benocci T."/>
            <person name="Braus-Stromeyer S.A."/>
            <person name="Caldana C."/>
            <person name="Canovas D."/>
            <person name="Cerqueira G.C."/>
            <person name="Chen F."/>
            <person name="Chen W."/>
            <person name="Choi C."/>
            <person name="Clum A."/>
            <person name="Dos Santos R.A."/>
            <person name="Damasio A.R."/>
            <person name="Diallinas G."/>
            <person name="Emri T."/>
            <person name="Fekete E."/>
            <person name="Flipphi M."/>
            <person name="Freyberg S."/>
            <person name="Gallo A."/>
            <person name="Gournas C."/>
            <person name="Habgood R."/>
            <person name="Hainaut M."/>
            <person name="Harispe M.L."/>
            <person name="Henrissat B."/>
            <person name="Hilden K.S."/>
            <person name="Hope R."/>
            <person name="Hossain A."/>
            <person name="Karabika E."/>
            <person name="Karaffa L."/>
            <person name="Karanyi Z."/>
            <person name="Krasevec N."/>
            <person name="Kuo A."/>
            <person name="Kusch H."/>
            <person name="LaButti K."/>
            <person name="Lagendijk E.L."/>
            <person name="Lapidus A."/>
            <person name="Levasseur A."/>
            <person name="Lindquist E."/>
            <person name="Lipzen A."/>
            <person name="Logrieco A.F."/>
            <person name="MacCabe A."/>
            <person name="Maekelae M.R."/>
            <person name="Malavazi I."/>
            <person name="Melin P."/>
            <person name="Meyer V."/>
            <person name="Mielnichuk N."/>
            <person name="Miskei M."/>
            <person name="Molnar A.P."/>
            <person name="Mule G."/>
            <person name="Ngan C.Y."/>
            <person name="Orejas M."/>
            <person name="Orosz E."/>
            <person name="Ouedraogo J.P."/>
            <person name="Overkamp K.M."/>
            <person name="Park H.-S."/>
            <person name="Perrone G."/>
            <person name="Piumi F."/>
            <person name="Punt P.J."/>
            <person name="Ram A.F."/>
            <person name="Ramon A."/>
            <person name="Rauscher S."/>
            <person name="Record E."/>
            <person name="Riano-Pachon D.M."/>
            <person name="Robert V."/>
            <person name="Roehrig J."/>
            <person name="Ruller R."/>
            <person name="Salamov A."/>
            <person name="Salih N.S."/>
            <person name="Samson R.A."/>
            <person name="Sandor E."/>
            <person name="Sanguinetti M."/>
            <person name="Schuetze T."/>
            <person name="Sepcic K."/>
            <person name="Shelest E."/>
            <person name="Sherlock G."/>
            <person name="Sophianopoulou V."/>
            <person name="Squina F.M."/>
            <person name="Sun H."/>
            <person name="Susca A."/>
            <person name="Todd R.B."/>
            <person name="Tsang A."/>
            <person name="Unkles S.E."/>
            <person name="van de Wiele N."/>
            <person name="van Rossen-Uffink D."/>
            <person name="Oliveira J.V."/>
            <person name="Vesth T.C."/>
            <person name="Visser J."/>
            <person name="Yu J.-H."/>
            <person name="Zhou M."/>
            <person name="Andersen M.R."/>
            <person name="Archer D.B."/>
            <person name="Baker S.E."/>
            <person name="Benoit I."/>
            <person name="Brakhage A.A."/>
            <person name="Braus G.H."/>
            <person name="Fischer R."/>
            <person name="Frisvad J.C."/>
            <person name="Goldman G.H."/>
            <person name="Houbraken J."/>
            <person name="Oakley B."/>
            <person name="Pocsi I."/>
            <person name="Scazzocchio C."/>
            <person name="Seiboth B."/>
            <person name="vanKuyk P.A."/>
            <person name="Wortman J."/>
            <person name="Dyer P.S."/>
            <person name="Grigoriev I.V."/>
        </authorList>
    </citation>
    <scope>NUCLEOTIDE SEQUENCE [LARGE SCALE GENOMIC DNA]</scope>
    <source>
        <strain evidence="2">CBS 516.65</strain>
    </source>
</reference>
<sequence length="158" mass="17772">MPIGLDVYKKDAAPCRSRGDLLFCISIHQGCITHPLQPNDMHASLRLSTLSAISTASVRLCLHMPNYAIVCYFYKTRNIVADVVNTALPCLISNPYRGRSTILILRDSDPFFTTQISLNELCLLNCAYSPFGHIFWMLKLLPCLMFPFLQLTCAVTVR</sequence>
<dbReference type="AlphaFoldDB" id="A0A1L9W087"/>
<dbReference type="Proteomes" id="UP000184300">
    <property type="component" value="Unassembled WGS sequence"/>
</dbReference>
<protein>
    <submittedName>
        <fullName evidence="1">Uncharacterized protein</fullName>
    </submittedName>
</protein>
<keyword evidence="2" id="KW-1185">Reference proteome</keyword>
<organism evidence="1 2">
    <name type="scientific">Aspergillus glaucus CBS 516.65</name>
    <dbReference type="NCBI Taxonomy" id="1160497"/>
    <lineage>
        <taxon>Eukaryota</taxon>
        <taxon>Fungi</taxon>
        <taxon>Dikarya</taxon>
        <taxon>Ascomycota</taxon>
        <taxon>Pezizomycotina</taxon>
        <taxon>Eurotiomycetes</taxon>
        <taxon>Eurotiomycetidae</taxon>
        <taxon>Eurotiales</taxon>
        <taxon>Aspergillaceae</taxon>
        <taxon>Aspergillus</taxon>
        <taxon>Aspergillus subgen. Aspergillus</taxon>
    </lineage>
</organism>
<evidence type="ECO:0000313" key="1">
    <source>
        <dbReference type="EMBL" id="OJJ89593.1"/>
    </source>
</evidence>
<dbReference type="RefSeq" id="XP_022406255.1">
    <property type="nucleotide sequence ID" value="XM_022543607.1"/>
</dbReference>
<name>A0A1L9W087_ASPGL</name>
<dbReference type="EMBL" id="KV878888">
    <property type="protein sequence ID" value="OJJ89593.1"/>
    <property type="molecule type" value="Genomic_DNA"/>
</dbReference>
<dbReference type="GeneID" id="34459868"/>
<dbReference type="VEuPathDB" id="FungiDB:ASPGLDRAFT_268315"/>
<gene>
    <name evidence="1" type="ORF">ASPGLDRAFT_268315</name>
</gene>
<proteinExistence type="predicted"/>
<evidence type="ECO:0000313" key="2">
    <source>
        <dbReference type="Proteomes" id="UP000184300"/>
    </source>
</evidence>